<evidence type="ECO:0000313" key="8">
    <source>
        <dbReference type="Proteomes" id="UP001200334"/>
    </source>
</evidence>
<proteinExistence type="inferred from homology"/>
<dbReference type="InterPro" id="IPR000847">
    <property type="entry name" value="LysR_HTH_N"/>
</dbReference>
<dbReference type="Gene3D" id="1.10.10.10">
    <property type="entry name" value="Winged helix-like DNA-binding domain superfamily/Winged helix DNA-binding domain"/>
    <property type="match status" value="1"/>
</dbReference>
<sequence length="81" mass="9384">MKLFERSSRRVRLTREGEYLLPYAQRLLADSRQFDQAAAACRQEQTKTLDLYAIPTMTNYDFFKAVNRLYGPASGDRPAFS</sequence>
<dbReference type="PANTHER" id="PTHR30126">
    <property type="entry name" value="HTH-TYPE TRANSCRIPTIONAL REGULATOR"/>
    <property type="match status" value="1"/>
</dbReference>
<evidence type="ECO:0000256" key="4">
    <source>
        <dbReference type="ARBA" id="ARBA00023163"/>
    </source>
</evidence>
<organism evidence="6">
    <name type="scientific">Lactobacillus delbrueckii subsp. lactis</name>
    <dbReference type="NCBI Taxonomy" id="29397"/>
    <lineage>
        <taxon>Bacteria</taxon>
        <taxon>Bacillati</taxon>
        <taxon>Bacillota</taxon>
        <taxon>Bacilli</taxon>
        <taxon>Lactobacillales</taxon>
        <taxon>Lactobacillaceae</taxon>
        <taxon>Lactobacillus</taxon>
    </lineage>
</organism>
<evidence type="ECO:0000256" key="3">
    <source>
        <dbReference type="ARBA" id="ARBA00023125"/>
    </source>
</evidence>
<keyword evidence="2" id="KW-0805">Transcription regulation</keyword>
<keyword evidence="4" id="KW-0804">Transcription</keyword>
<evidence type="ECO:0000256" key="2">
    <source>
        <dbReference type="ARBA" id="ARBA00023015"/>
    </source>
</evidence>
<dbReference type="GO" id="GO:0003700">
    <property type="term" value="F:DNA-binding transcription factor activity"/>
    <property type="evidence" value="ECO:0007669"/>
    <property type="project" value="InterPro"/>
</dbReference>
<protein>
    <submittedName>
        <fullName evidence="6">LysR family transcriptional regulator</fullName>
    </submittedName>
</protein>
<dbReference type="EMBL" id="JAJNUY010000005">
    <property type="protein sequence ID" value="MCD5562932.1"/>
    <property type="molecule type" value="Genomic_DNA"/>
</dbReference>
<gene>
    <name evidence="6" type="ORF">DQL93_05385</name>
    <name evidence="7" type="ORF">LOB85_01950</name>
</gene>
<accession>A0A1L3JVP8</accession>
<evidence type="ECO:0000259" key="5">
    <source>
        <dbReference type="PROSITE" id="PS50931"/>
    </source>
</evidence>
<dbReference type="Proteomes" id="UP001200334">
    <property type="component" value="Unassembled WGS sequence"/>
</dbReference>
<evidence type="ECO:0000313" key="6">
    <source>
        <dbReference type="EMBL" id="AZA16038.1"/>
    </source>
</evidence>
<dbReference type="InterPro" id="IPR036390">
    <property type="entry name" value="WH_DNA-bd_sf"/>
</dbReference>
<dbReference type="GO" id="GO:0000976">
    <property type="term" value="F:transcription cis-regulatory region binding"/>
    <property type="evidence" value="ECO:0007669"/>
    <property type="project" value="TreeGrafter"/>
</dbReference>
<evidence type="ECO:0000313" key="7">
    <source>
        <dbReference type="EMBL" id="MCD5562932.1"/>
    </source>
</evidence>
<dbReference type="RefSeq" id="WP_003617847.1">
    <property type="nucleotide sequence ID" value="NZ_BJLO01000190.1"/>
</dbReference>
<reference evidence="6" key="1">
    <citation type="submission" date="2018-07" db="EMBL/GenBank/DDBJ databases">
        <authorList>
            <person name="Somerville V."/>
        </authorList>
    </citation>
    <scope>NUCLEOTIDE SEQUENCE</scope>
    <source>
        <strain evidence="6">NWC_2_2</strain>
    </source>
</reference>
<dbReference type="SUPFAM" id="SSF46785">
    <property type="entry name" value="Winged helix' DNA-binding domain"/>
    <property type="match status" value="1"/>
</dbReference>
<dbReference type="PROSITE" id="PS50931">
    <property type="entry name" value="HTH_LYSR"/>
    <property type="match status" value="1"/>
</dbReference>
<dbReference type="AlphaFoldDB" id="A0A1L3JVP8"/>
<keyword evidence="3" id="KW-0238">DNA-binding</keyword>
<evidence type="ECO:0000256" key="1">
    <source>
        <dbReference type="ARBA" id="ARBA00009437"/>
    </source>
</evidence>
<reference evidence="7 8" key="2">
    <citation type="submission" date="2021-12" db="EMBL/GenBank/DDBJ databases">
        <title>Antimicrobial susceptibility of Lactobacillus delbrueckii subsp. lactis obtained from milk products and other habitats.</title>
        <authorList>
            <person name="Shani N."/>
        </authorList>
    </citation>
    <scope>NUCLEOTIDE SEQUENCE [LARGE SCALE GENOMIC DNA]</scope>
    <source>
        <strain evidence="7 8">FAM 21755</strain>
    </source>
</reference>
<dbReference type="PANTHER" id="PTHR30126:SF94">
    <property type="entry name" value="LYSR FAMILY TRANSCRIPTIONAL REGULATOR"/>
    <property type="match status" value="1"/>
</dbReference>
<dbReference type="InterPro" id="IPR036388">
    <property type="entry name" value="WH-like_DNA-bd_sf"/>
</dbReference>
<dbReference type="EMBL" id="CP031023">
    <property type="protein sequence ID" value="AZA16038.1"/>
    <property type="molecule type" value="Genomic_DNA"/>
</dbReference>
<dbReference type="OrthoDB" id="119203at2"/>
<feature type="domain" description="HTH lysR-type" evidence="5">
    <location>
        <begin position="1"/>
        <end position="14"/>
    </location>
</feature>
<comment type="similarity">
    <text evidence="1">Belongs to the LysR transcriptional regulatory family.</text>
</comment>
<name>A0A1L3JVP8_LACDL</name>